<dbReference type="Proteomes" id="UP000814140">
    <property type="component" value="Unassembled WGS sequence"/>
</dbReference>
<gene>
    <name evidence="1" type="ORF">BV25DRAFT_1831645</name>
</gene>
<proteinExistence type="predicted"/>
<comment type="caution">
    <text evidence="1">The sequence shown here is derived from an EMBL/GenBank/DDBJ whole genome shotgun (WGS) entry which is preliminary data.</text>
</comment>
<reference evidence="1" key="1">
    <citation type="submission" date="2021-03" db="EMBL/GenBank/DDBJ databases">
        <authorList>
            <consortium name="DOE Joint Genome Institute"/>
            <person name="Ahrendt S."/>
            <person name="Looney B.P."/>
            <person name="Miyauchi S."/>
            <person name="Morin E."/>
            <person name="Drula E."/>
            <person name="Courty P.E."/>
            <person name="Chicoki N."/>
            <person name="Fauchery L."/>
            <person name="Kohler A."/>
            <person name="Kuo A."/>
            <person name="Labutti K."/>
            <person name="Pangilinan J."/>
            <person name="Lipzen A."/>
            <person name="Riley R."/>
            <person name="Andreopoulos W."/>
            <person name="He G."/>
            <person name="Johnson J."/>
            <person name="Barry K.W."/>
            <person name="Grigoriev I.V."/>
            <person name="Nagy L."/>
            <person name="Hibbett D."/>
            <person name="Henrissat B."/>
            <person name="Matheny P.B."/>
            <person name="Labbe J."/>
            <person name="Martin F."/>
        </authorList>
    </citation>
    <scope>NUCLEOTIDE SEQUENCE</scope>
    <source>
        <strain evidence="1">HHB10654</strain>
    </source>
</reference>
<reference evidence="1" key="2">
    <citation type="journal article" date="2022" name="New Phytol.">
        <title>Evolutionary transition to the ectomycorrhizal habit in the genomes of a hyperdiverse lineage of mushroom-forming fungi.</title>
        <authorList>
            <person name="Looney B."/>
            <person name="Miyauchi S."/>
            <person name="Morin E."/>
            <person name="Drula E."/>
            <person name="Courty P.E."/>
            <person name="Kohler A."/>
            <person name="Kuo A."/>
            <person name="LaButti K."/>
            <person name="Pangilinan J."/>
            <person name="Lipzen A."/>
            <person name="Riley R."/>
            <person name="Andreopoulos W."/>
            <person name="He G."/>
            <person name="Johnson J."/>
            <person name="Nolan M."/>
            <person name="Tritt A."/>
            <person name="Barry K.W."/>
            <person name="Grigoriev I.V."/>
            <person name="Nagy L.G."/>
            <person name="Hibbett D."/>
            <person name="Henrissat B."/>
            <person name="Matheny P.B."/>
            <person name="Labbe J."/>
            <person name="Martin F.M."/>
        </authorList>
    </citation>
    <scope>NUCLEOTIDE SEQUENCE</scope>
    <source>
        <strain evidence="1">HHB10654</strain>
    </source>
</reference>
<evidence type="ECO:0000313" key="2">
    <source>
        <dbReference type="Proteomes" id="UP000814140"/>
    </source>
</evidence>
<name>A0ACB8SL57_9AGAM</name>
<keyword evidence="2" id="KW-1185">Reference proteome</keyword>
<sequence>MSVLTQMSRPHYQSITCPAPRQGTRLKLRGSADQDEGLRPPSASMDVAFEMASAPSLSGKKKSRMRLHLRVSLRSVQRRKKQYREQYKDWEASCEASRVRQNGRRTSLICLTQFEH</sequence>
<protein>
    <submittedName>
        <fullName evidence="1">Uncharacterized protein</fullName>
    </submittedName>
</protein>
<dbReference type="EMBL" id="MU277254">
    <property type="protein sequence ID" value="KAI0057003.1"/>
    <property type="molecule type" value="Genomic_DNA"/>
</dbReference>
<accession>A0ACB8SL57</accession>
<organism evidence="1 2">
    <name type="scientific">Artomyces pyxidatus</name>
    <dbReference type="NCBI Taxonomy" id="48021"/>
    <lineage>
        <taxon>Eukaryota</taxon>
        <taxon>Fungi</taxon>
        <taxon>Dikarya</taxon>
        <taxon>Basidiomycota</taxon>
        <taxon>Agaricomycotina</taxon>
        <taxon>Agaricomycetes</taxon>
        <taxon>Russulales</taxon>
        <taxon>Auriscalpiaceae</taxon>
        <taxon>Artomyces</taxon>
    </lineage>
</organism>
<evidence type="ECO:0000313" key="1">
    <source>
        <dbReference type="EMBL" id="KAI0057003.1"/>
    </source>
</evidence>